<dbReference type="AlphaFoldDB" id="A0A0F9GIP5"/>
<feature type="non-terminal residue" evidence="1">
    <location>
        <position position="34"/>
    </location>
</feature>
<gene>
    <name evidence="1" type="ORF">LCGC14_1905230</name>
</gene>
<reference evidence="1" key="1">
    <citation type="journal article" date="2015" name="Nature">
        <title>Complex archaea that bridge the gap between prokaryotes and eukaryotes.</title>
        <authorList>
            <person name="Spang A."/>
            <person name="Saw J.H."/>
            <person name="Jorgensen S.L."/>
            <person name="Zaremba-Niedzwiedzka K."/>
            <person name="Martijn J."/>
            <person name="Lind A.E."/>
            <person name="van Eijk R."/>
            <person name="Schleper C."/>
            <person name="Guy L."/>
            <person name="Ettema T.J."/>
        </authorList>
    </citation>
    <scope>NUCLEOTIDE SEQUENCE</scope>
</reference>
<evidence type="ECO:0000313" key="1">
    <source>
        <dbReference type="EMBL" id="KKL90381.1"/>
    </source>
</evidence>
<proteinExistence type="predicted"/>
<protein>
    <submittedName>
        <fullName evidence="1">Uncharacterized protein</fullName>
    </submittedName>
</protein>
<name>A0A0F9GIP5_9ZZZZ</name>
<sequence length="34" mass="3951">MSEQLPKFLAVHFDGDFLEHAAFVESEQEWAQLT</sequence>
<accession>A0A0F9GIP5</accession>
<dbReference type="EMBL" id="LAZR01020022">
    <property type="protein sequence ID" value="KKL90381.1"/>
    <property type="molecule type" value="Genomic_DNA"/>
</dbReference>
<comment type="caution">
    <text evidence="1">The sequence shown here is derived from an EMBL/GenBank/DDBJ whole genome shotgun (WGS) entry which is preliminary data.</text>
</comment>
<organism evidence="1">
    <name type="scientific">marine sediment metagenome</name>
    <dbReference type="NCBI Taxonomy" id="412755"/>
    <lineage>
        <taxon>unclassified sequences</taxon>
        <taxon>metagenomes</taxon>
        <taxon>ecological metagenomes</taxon>
    </lineage>
</organism>